<comment type="similarity">
    <text evidence="1 2">Belongs to the fructosamine kinase family.</text>
</comment>
<evidence type="ECO:0000256" key="1">
    <source>
        <dbReference type="ARBA" id="ARBA00009460"/>
    </source>
</evidence>
<evidence type="ECO:0000256" key="2">
    <source>
        <dbReference type="PIRNR" id="PIRNR006221"/>
    </source>
</evidence>
<dbReference type="InterPro" id="IPR016477">
    <property type="entry name" value="Fructo-/Ketosamine-3-kinase"/>
</dbReference>
<dbReference type="InterPro" id="IPR011009">
    <property type="entry name" value="Kinase-like_dom_sf"/>
</dbReference>
<keyword evidence="2 3" id="KW-0418">Kinase</keyword>
<dbReference type="Gene3D" id="3.30.200.20">
    <property type="entry name" value="Phosphorylase Kinase, domain 1"/>
    <property type="match status" value="1"/>
</dbReference>
<name>A0A8J7SB68_9RHOB</name>
<dbReference type="Proteomes" id="UP000655420">
    <property type="component" value="Unassembled WGS sequence"/>
</dbReference>
<gene>
    <name evidence="3" type="ORF">H0I76_06070</name>
</gene>
<dbReference type="PANTHER" id="PTHR12149">
    <property type="entry name" value="FRUCTOSAMINE 3 KINASE-RELATED PROTEIN"/>
    <property type="match status" value="1"/>
</dbReference>
<protein>
    <submittedName>
        <fullName evidence="3">Fructosamine kinase family protein</fullName>
    </submittedName>
</protein>
<keyword evidence="4" id="KW-1185">Reference proteome</keyword>
<keyword evidence="2" id="KW-0808">Transferase</keyword>
<sequence>MNSLPQRAASLLGERVVRTTRLHGGDLYEVHFLHLASGATAVAKTGPRAAAEARMLAAIRDAGAPAPRVLGVGPDLLLIEALEDRGGPASAWRDLGRVLRKLHARIGPHYGWPEDHAFGPVAIDNQPSDHWPSFWAEHRLLSGLEELPAEIARRLEALAARMGERLPARPAASLLHGDLWSGNVLGASGRITGLIDPACYHGHAEVDLAMLALFGAPGDAFWEGYAASEPDLARRRPIYQLWPALVHLRLFGSGYRGLVERLLREAG</sequence>
<dbReference type="RefSeq" id="WP_200608319.1">
    <property type="nucleotide sequence ID" value="NZ_JAEHHL010000002.1"/>
</dbReference>
<dbReference type="SUPFAM" id="SSF56112">
    <property type="entry name" value="Protein kinase-like (PK-like)"/>
    <property type="match status" value="1"/>
</dbReference>
<dbReference type="Pfam" id="PF03881">
    <property type="entry name" value="Fructosamin_kin"/>
    <property type="match status" value="1"/>
</dbReference>
<reference evidence="3" key="1">
    <citation type="submission" date="2020-12" db="EMBL/GenBank/DDBJ databases">
        <title>Bacterial taxonomy.</title>
        <authorList>
            <person name="Pan X."/>
        </authorList>
    </citation>
    <scope>NUCLEOTIDE SEQUENCE</scope>
    <source>
        <strain evidence="3">M0105</strain>
    </source>
</reference>
<dbReference type="PANTHER" id="PTHR12149:SF8">
    <property type="entry name" value="PROTEIN-RIBULOSAMINE 3-KINASE"/>
    <property type="match status" value="1"/>
</dbReference>
<dbReference type="Gene3D" id="3.90.1200.10">
    <property type="match status" value="1"/>
</dbReference>
<proteinExistence type="inferred from homology"/>
<organism evidence="3 4">
    <name type="scientific">Thermohalobaculum xanthum</name>
    <dbReference type="NCBI Taxonomy" id="2753746"/>
    <lineage>
        <taxon>Bacteria</taxon>
        <taxon>Pseudomonadati</taxon>
        <taxon>Pseudomonadota</taxon>
        <taxon>Alphaproteobacteria</taxon>
        <taxon>Rhodobacterales</taxon>
        <taxon>Paracoccaceae</taxon>
        <taxon>Thermohalobaculum</taxon>
    </lineage>
</organism>
<evidence type="ECO:0000313" key="3">
    <source>
        <dbReference type="EMBL" id="MBK0398747.1"/>
    </source>
</evidence>
<comment type="caution">
    <text evidence="3">The sequence shown here is derived from an EMBL/GenBank/DDBJ whole genome shotgun (WGS) entry which is preliminary data.</text>
</comment>
<dbReference type="PIRSF" id="PIRSF006221">
    <property type="entry name" value="Ketosamine-3-kinase"/>
    <property type="match status" value="1"/>
</dbReference>
<dbReference type="AlphaFoldDB" id="A0A8J7SB68"/>
<dbReference type="EMBL" id="JAEHHL010000002">
    <property type="protein sequence ID" value="MBK0398747.1"/>
    <property type="molecule type" value="Genomic_DNA"/>
</dbReference>
<dbReference type="GO" id="GO:0016301">
    <property type="term" value="F:kinase activity"/>
    <property type="evidence" value="ECO:0007669"/>
    <property type="project" value="UniProtKB-UniRule"/>
</dbReference>
<accession>A0A8J7SB68</accession>
<evidence type="ECO:0000313" key="4">
    <source>
        <dbReference type="Proteomes" id="UP000655420"/>
    </source>
</evidence>